<accession>A0A0L0TFN6</accession>
<feature type="non-terminal residue" evidence="1">
    <location>
        <position position="1"/>
    </location>
</feature>
<evidence type="ECO:0000313" key="2">
    <source>
        <dbReference type="Proteomes" id="UP000054350"/>
    </source>
</evidence>
<evidence type="ECO:0000313" key="1">
    <source>
        <dbReference type="EMBL" id="KNE73429.1"/>
    </source>
</evidence>
<dbReference type="Proteomes" id="UP000054350">
    <property type="component" value="Unassembled WGS sequence"/>
</dbReference>
<dbReference type="EMBL" id="GG745409">
    <property type="protein sequence ID" value="KNE73429.1"/>
    <property type="molecule type" value="Genomic_DNA"/>
</dbReference>
<sequence length="178" mass="19391">CSLMVWRLPITTASSRACCPSPARPPNSTNHCALPARKLARAFIAHGSFRDLGKGVRAPGRCLQQLAASINASGSTSTYVVHTFSRERISSLPAKCQQVTTLRYHPPRRHADQRAGPGRRVNARRVPAVAAQRDRYLGLPDSSAIEPIQDLGAIAPRVRQMALAAWPLRALLCCHVRS</sequence>
<gene>
    <name evidence="1" type="ORF">AMAG_20759</name>
</gene>
<proteinExistence type="predicted"/>
<keyword evidence="2" id="KW-1185">Reference proteome</keyword>
<dbReference type="AlphaFoldDB" id="A0A0L0TFN6"/>
<organism evidence="1 2">
    <name type="scientific">Allomyces macrogynus (strain ATCC 38327)</name>
    <name type="common">Allomyces javanicus var. macrogynus</name>
    <dbReference type="NCBI Taxonomy" id="578462"/>
    <lineage>
        <taxon>Eukaryota</taxon>
        <taxon>Fungi</taxon>
        <taxon>Fungi incertae sedis</taxon>
        <taxon>Blastocladiomycota</taxon>
        <taxon>Blastocladiomycetes</taxon>
        <taxon>Blastocladiales</taxon>
        <taxon>Blastocladiaceae</taxon>
        <taxon>Allomyces</taxon>
    </lineage>
</organism>
<protein>
    <submittedName>
        <fullName evidence="1">Uncharacterized protein</fullName>
    </submittedName>
</protein>
<reference evidence="2" key="2">
    <citation type="submission" date="2009-11" db="EMBL/GenBank/DDBJ databases">
        <title>The Genome Sequence of Allomyces macrogynus strain ATCC 38327.</title>
        <authorList>
            <consortium name="The Broad Institute Genome Sequencing Platform"/>
            <person name="Russ C."/>
            <person name="Cuomo C."/>
            <person name="Shea T."/>
            <person name="Young S.K."/>
            <person name="Zeng Q."/>
            <person name="Koehrsen M."/>
            <person name="Haas B."/>
            <person name="Borodovsky M."/>
            <person name="Guigo R."/>
            <person name="Alvarado L."/>
            <person name="Berlin A."/>
            <person name="Borenstein D."/>
            <person name="Chen Z."/>
            <person name="Engels R."/>
            <person name="Freedman E."/>
            <person name="Gellesch M."/>
            <person name="Goldberg J."/>
            <person name="Griggs A."/>
            <person name="Gujja S."/>
            <person name="Heiman D."/>
            <person name="Hepburn T."/>
            <person name="Howarth C."/>
            <person name="Jen D."/>
            <person name="Larson L."/>
            <person name="Lewis B."/>
            <person name="Mehta T."/>
            <person name="Park D."/>
            <person name="Pearson M."/>
            <person name="Roberts A."/>
            <person name="Saif S."/>
            <person name="Shenoy N."/>
            <person name="Sisk P."/>
            <person name="Stolte C."/>
            <person name="Sykes S."/>
            <person name="Walk T."/>
            <person name="White J."/>
            <person name="Yandava C."/>
            <person name="Burger G."/>
            <person name="Gray M.W."/>
            <person name="Holland P.W.H."/>
            <person name="King N."/>
            <person name="Lang F.B.F."/>
            <person name="Roger A.J."/>
            <person name="Ruiz-Trillo I."/>
            <person name="Lander E."/>
            <person name="Nusbaum C."/>
        </authorList>
    </citation>
    <scope>NUCLEOTIDE SEQUENCE [LARGE SCALE GENOMIC DNA]</scope>
    <source>
        <strain evidence="2">ATCC 38327</strain>
    </source>
</reference>
<dbReference type="VEuPathDB" id="FungiDB:AMAG_20759"/>
<name>A0A0L0TFN6_ALLM3</name>
<reference evidence="1 2" key="1">
    <citation type="submission" date="2009-11" db="EMBL/GenBank/DDBJ databases">
        <title>Annotation of Allomyces macrogynus ATCC 38327.</title>
        <authorList>
            <consortium name="The Broad Institute Genome Sequencing Platform"/>
            <person name="Russ C."/>
            <person name="Cuomo C."/>
            <person name="Burger G."/>
            <person name="Gray M.W."/>
            <person name="Holland P.W.H."/>
            <person name="King N."/>
            <person name="Lang F.B.F."/>
            <person name="Roger A.J."/>
            <person name="Ruiz-Trillo I."/>
            <person name="Young S.K."/>
            <person name="Zeng Q."/>
            <person name="Gargeya S."/>
            <person name="Fitzgerald M."/>
            <person name="Haas B."/>
            <person name="Abouelleil A."/>
            <person name="Alvarado L."/>
            <person name="Arachchi H.M."/>
            <person name="Berlin A."/>
            <person name="Chapman S.B."/>
            <person name="Gearin G."/>
            <person name="Goldberg J."/>
            <person name="Griggs A."/>
            <person name="Gujja S."/>
            <person name="Hansen M."/>
            <person name="Heiman D."/>
            <person name="Howarth C."/>
            <person name="Larimer J."/>
            <person name="Lui A."/>
            <person name="MacDonald P.J.P."/>
            <person name="McCowen C."/>
            <person name="Montmayeur A."/>
            <person name="Murphy C."/>
            <person name="Neiman D."/>
            <person name="Pearson M."/>
            <person name="Priest M."/>
            <person name="Roberts A."/>
            <person name="Saif S."/>
            <person name="Shea T."/>
            <person name="Sisk P."/>
            <person name="Stolte C."/>
            <person name="Sykes S."/>
            <person name="Wortman J."/>
            <person name="Nusbaum C."/>
            <person name="Birren B."/>
        </authorList>
    </citation>
    <scope>NUCLEOTIDE SEQUENCE [LARGE SCALE GENOMIC DNA]</scope>
    <source>
        <strain evidence="1 2">ATCC 38327</strain>
    </source>
</reference>